<comment type="function">
    <text evidence="8">Part of a membrane-bound complex that couples electron transfer with translocation of ions across the membrane.</text>
</comment>
<keyword evidence="8" id="KW-1003">Cell membrane</keyword>
<dbReference type="PANTHER" id="PTHR30335:SF0">
    <property type="entry name" value="ION-TRANSLOCATING OXIDOREDUCTASE COMPLEX SUBUNIT A"/>
    <property type="match status" value="1"/>
</dbReference>
<keyword evidence="10" id="KW-1185">Reference proteome</keyword>
<dbReference type="PANTHER" id="PTHR30335">
    <property type="entry name" value="INTEGRAL MEMBRANE PROTEIN OF SOXR-REDUCING COMPLEX"/>
    <property type="match status" value="1"/>
</dbReference>
<evidence type="ECO:0000256" key="6">
    <source>
        <dbReference type="ARBA" id="ARBA00022989"/>
    </source>
</evidence>
<proteinExistence type="inferred from homology"/>
<keyword evidence="5 8" id="KW-0249">Electron transport</keyword>
<evidence type="ECO:0000256" key="3">
    <source>
        <dbReference type="ARBA" id="ARBA00022692"/>
    </source>
</evidence>
<organism evidence="9 10">
    <name type="scientific">Calditerrivibrio nitroreducens (strain DSM 19672 / NBRC 101217 / Yu37-1)</name>
    <dbReference type="NCBI Taxonomy" id="768670"/>
    <lineage>
        <taxon>Bacteria</taxon>
        <taxon>Pseudomonadati</taxon>
        <taxon>Deferribacterota</taxon>
        <taxon>Deferribacteres</taxon>
        <taxon>Deferribacterales</taxon>
        <taxon>Calditerrivibrionaceae</taxon>
    </lineage>
</organism>
<name>E4TFN0_CALNY</name>
<evidence type="ECO:0000256" key="5">
    <source>
        <dbReference type="ARBA" id="ARBA00022982"/>
    </source>
</evidence>
<dbReference type="GO" id="GO:0012505">
    <property type="term" value="C:endomembrane system"/>
    <property type="evidence" value="ECO:0007669"/>
    <property type="project" value="UniProtKB-SubCell"/>
</dbReference>
<dbReference type="EMBL" id="CP002347">
    <property type="protein sequence ID" value="ADR18498.1"/>
    <property type="molecule type" value="Genomic_DNA"/>
</dbReference>
<accession>E4TFN0</accession>
<evidence type="ECO:0000256" key="8">
    <source>
        <dbReference type="HAMAP-Rule" id="MF_00459"/>
    </source>
</evidence>
<evidence type="ECO:0000256" key="4">
    <source>
        <dbReference type="ARBA" id="ARBA00022967"/>
    </source>
</evidence>
<dbReference type="EC" id="7.-.-.-" evidence="8"/>
<dbReference type="Proteomes" id="UP000007039">
    <property type="component" value="Chromosome"/>
</dbReference>
<feature type="transmembrane region" description="Helical" evidence="8">
    <location>
        <begin position="42"/>
        <end position="62"/>
    </location>
</feature>
<dbReference type="PIRSF" id="PIRSF006102">
    <property type="entry name" value="NQR_DE"/>
    <property type="match status" value="1"/>
</dbReference>
<keyword evidence="3 8" id="KW-0812">Transmembrane</keyword>
<comment type="subcellular location">
    <subcellularLocation>
        <location evidence="8">Cell inner membrane</location>
        <topology evidence="8">Multi-pass membrane protein</topology>
    </subcellularLocation>
    <subcellularLocation>
        <location evidence="1">Endomembrane system</location>
        <topology evidence="1">Multi-pass membrane protein</topology>
    </subcellularLocation>
</comment>
<feature type="transmembrane region" description="Helical" evidence="8">
    <location>
        <begin position="6"/>
        <end position="30"/>
    </location>
</feature>
<comment type="subunit">
    <text evidence="8">The complex is composed of six subunits: RnfA, RnfB, RnfC, RnfD, RnfE and RnfG.</text>
</comment>
<dbReference type="NCBIfam" id="NF003481">
    <property type="entry name" value="PRK05151.1"/>
    <property type="match status" value="1"/>
</dbReference>
<keyword evidence="8" id="KW-0997">Cell inner membrane</keyword>
<sequence length="191" mass="20728" precursor="true">MEYILLFISASIVNNFVLSRFLGICPFIGVSKKLDTSIGMSLAVIFVMGVAGIVTWIIQYGILNPLNLGYLQTIIFILVIAALVQFVEMVIEKTAPALYSSLGIFLPLITTNCAVLGSAILNIQNNFSFLKMLIFTIGSAVGFALSLTIFAGIRERIELSDIPFYFRGLPITLITAGILSLAFMGFSGLVK</sequence>
<feature type="transmembrane region" description="Helical" evidence="8">
    <location>
        <begin position="129"/>
        <end position="152"/>
    </location>
</feature>
<dbReference type="OrthoDB" id="9803631at2"/>
<dbReference type="NCBIfam" id="TIGR01943">
    <property type="entry name" value="rnfA"/>
    <property type="match status" value="1"/>
</dbReference>
<comment type="similarity">
    <text evidence="8">Belongs to the NqrDE/RnfAE family.</text>
</comment>
<reference key="1">
    <citation type="submission" date="2010-11" db="EMBL/GenBank/DDBJ databases">
        <title>The complete genome of chromosome of Calditerrivibrio nitroreducens DSM 19672.</title>
        <authorList>
            <consortium name="US DOE Joint Genome Institute (JGI-PGF)"/>
            <person name="Lucas S."/>
            <person name="Copeland A."/>
            <person name="Lapidus A."/>
            <person name="Bruce D."/>
            <person name="Goodwin L."/>
            <person name="Pitluck S."/>
            <person name="Kyrpides N."/>
            <person name="Mavromatis K."/>
            <person name="Ivanova N."/>
            <person name="Mikhailova N."/>
            <person name="Zeytun A."/>
            <person name="Brettin T."/>
            <person name="Detter J.C."/>
            <person name="Tapia R."/>
            <person name="Han C."/>
            <person name="Land M."/>
            <person name="Hauser L."/>
            <person name="Markowitz V."/>
            <person name="Cheng J.-F."/>
            <person name="Hugenholtz P."/>
            <person name="Woyke T."/>
            <person name="Wu D."/>
            <person name="Spring S."/>
            <person name="Schroeder M."/>
            <person name="Brambilla E."/>
            <person name="Klenk H.-P."/>
            <person name="Eisen J.A."/>
        </authorList>
    </citation>
    <scope>NUCLEOTIDE SEQUENCE [LARGE SCALE GENOMIC DNA]</scope>
    <source>
        <strain>DSM 19672</strain>
    </source>
</reference>
<evidence type="ECO:0000256" key="1">
    <source>
        <dbReference type="ARBA" id="ARBA00004127"/>
    </source>
</evidence>
<reference evidence="9 10" key="2">
    <citation type="journal article" date="2011" name="Stand. Genomic Sci.">
        <title>Complete genome sequence of Calditerrivibrio nitroreducens type strain (Yu37-1).</title>
        <authorList>
            <person name="Pitluck S."/>
            <person name="Sikorski J."/>
            <person name="Zeytun A."/>
            <person name="Lapidus A."/>
            <person name="Nolan M."/>
            <person name="Lucas S."/>
            <person name="Hammon N."/>
            <person name="Deshpande S."/>
            <person name="Cheng J.F."/>
            <person name="Tapia R."/>
            <person name="Han C."/>
            <person name="Goodwin L."/>
            <person name="Liolios K."/>
            <person name="Pagani I."/>
            <person name="Ivanova N."/>
            <person name="Mavromatis K."/>
            <person name="Pati A."/>
            <person name="Chen A."/>
            <person name="Palaniappan K."/>
            <person name="Hauser L."/>
            <person name="Chang Y.J."/>
            <person name="Jeffries C.D."/>
            <person name="Detter J.C."/>
            <person name="Brambilla E."/>
            <person name="Djao O.D."/>
            <person name="Rohde M."/>
            <person name="Spring S."/>
            <person name="Goker M."/>
            <person name="Woyke T."/>
            <person name="Bristow J."/>
            <person name="Eisen J.A."/>
            <person name="Markowitz V."/>
            <person name="Hugenholtz P."/>
            <person name="Kyrpides N.C."/>
            <person name="Klenk H.P."/>
            <person name="Land M."/>
        </authorList>
    </citation>
    <scope>NUCLEOTIDE SEQUENCE [LARGE SCALE GENOMIC DNA]</scope>
    <source>
        <strain evidence="10">DSM 19672 / NBRC 101217 / Yu37-1</strain>
    </source>
</reference>
<gene>
    <name evidence="8" type="primary">rnfA</name>
    <name evidence="9" type="ordered locus">Calni_0586</name>
</gene>
<evidence type="ECO:0000313" key="10">
    <source>
        <dbReference type="Proteomes" id="UP000007039"/>
    </source>
</evidence>
<feature type="transmembrane region" description="Helical" evidence="8">
    <location>
        <begin position="99"/>
        <end position="123"/>
    </location>
</feature>
<dbReference type="GO" id="GO:0005886">
    <property type="term" value="C:plasma membrane"/>
    <property type="evidence" value="ECO:0007669"/>
    <property type="project" value="UniProtKB-SubCell"/>
</dbReference>
<dbReference type="GO" id="GO:0022900">
    <property type="term" value="P:electron transport chain"/>
    <property type="evidence" value="ECO:0007669"/>
    <property type="project" value="UniProtKB-UniRule"/>
</dbReference>
<dbReference type="STRING" id="768670.Calni_0586"/>
<dbReference type="Pfam" id="PF02508">
    <property type="entry name" value="Rnf-Nqr"/>
    <property type="match status" value="1"/>
</dbReference>
<dbReference type="HAMAP" id="MF_00459">
    <property type="entry name" value="RsxA_RnfA"/>
    <property type="match status" value="1"/>
</dbReference>
<evidence type="ECO:0000313" key="9">
    <source>
        <dbReference type="EMBL" id="ADR18498.1"/>
    </source>
</evidence>
<dbReference type="KEGG" id="cni:Calni_0586"/>
<feature type="transmembrane region" description="Helical" evidence="8">
    <location>
        <begin position="164"/>
        <end position="186"/>
    </location>
</feature>
<dbReference type="InterPro" id="IPR003667">
    <property type="entry name" value="NqrDE/RnfAE"/>
</dbReference>
<keyword evidence="7 8" id="KW-0472">Membrane</keyword>
<evidence type="ECO:0000256" key="2">
    <source>
        <dbReference type="ARBA" id="ARBA00022448"/>
    </source>
</evidence>
<keyword evidence="2 8" id="KW-0813">Transport</keyword>
<evidence type="ECO:0000256" key="7">
    <source>
        <dbReference type="ARBA" id="ARBA00023136"/>
    </source>
</evidence>
<dbReference type="InterPro" id="IPR050133">
    <property type="entry name" value="NqrDE/RnfAE_oxidrdctase"/>
</dbReference>
<dbReference type="AlphaFoldDB" id="E4TFN0"/>
<keyword evidence="4 8" id="KW-1278">Translocase</keyword>
<feature type="transmembrane region" description="Helical" evidence="8">
    <location>
        <begin position="68"/>
        <end position="87"/>
    </location>
</feature>
<dbReference type="eggNOG" id="COG4657">
    <property type="taxonomic scope" value="Bacteria"/>
</dbReference>
<dbReference type="InterPro" id="IPR011293">
    <property type="entry name" value="Ion_transpt_RnfA/RsxA"/>
</dbReference>
<protein>
    <recommendedName>
        <fullName evidence="8">Ion-translocating oxidoreductase complex subunit A</fullName>
        <ecNumber evidence="8">7.-.-.-</ecNumber>
    </recommendedName>
    <alternativeName>
        <fullName evidence="8">Rnf electron transport complex subunit A</fullName>
    </alternativeName>
</protein>
<dbReference type="HOGENOM" id="CLU_095255_1_0_0"/>
<dbReference type="RefSeq" id="WP_013450711.1">
    <property type="nucleotide sequence ID" value="NC_014758.1"/>
</dbReference>
<keyword evidence="6 8" id="KW-1133">Transmembrane helix</keyword>